<proteinExistence type="predicted"/>
<gene>
    <name evidence="2" type="ordered locus">RPD_1881</name>
</gene>
<dbReference type="AlphaFoldDB" id="Q139X3"/>
<dbReference type="PANTHER" id="PTHR11895:SF176">
    <property type="entry name" value="AMIDASE AMID-RELATED"/>
    <property type="match status" value="1"/>
</dbReference>
<dbReference type="EMBL" id="CP000283">
    <property type="protein sequence ID" value="ABE39116.1"/>
    <property type="molecule type" value="Genomic_DNA"/>
</dbReference>
<sequence>MTGVIDRPSSGTDAMTKHPTLASLAADLDAGRTTARKLVDDCLARIADQAGEGARTFIHVDRDAAIKAAEAMDKLREIKAAPSPFAGIPISIKDLFDIKGQVTRAGSRALDDNPPAEADAPAVARLRRAGFVVIGRTNMTEFAYSGIGINPHYGTPKAAFNRDAGHVPGGSSSGAAVSVADGMAHAGLGTDTGGSCRIPAAFNGIVGYKPSQHRVPRDGAVPLSFSLDSIGPLARSVDCCAVLDAVLADAPIVPLAPRSLKGLRLAVPTTVALDELDDAVSVAFERALKTLSGHGAIIEKIELPEFLDVAPMMAKGGFAAAESYAWHRYLIVAQGDVYDPRVRERILRGETQSAADYVDLITARKSLIARACARLAPYDALVMPTTANTPPKIADLADDKAFTKANLLALRNCTLINMIDGCAISLPCHRDGEAPVGLMLAGVNGADREIFEIAASLEMVVRG</sequence>
<dbReference type="PANTHER" id="PTHR11895">
    <property type="entry name" value="TRANSAMIDASE"/>
    <property type="match status" value="1"/>
</dbReference>
<dbReference type="STRING" id="316057.RPD_1881"/>
<dbReference type="Pfam" id="PF01425">
    <property type="entry name" value="Amidase"/>
    <property type="match status" value="1"/>
</dbReference>
<dbReference type="InterPro" id="IPR023631">
    <property type="entry name" value="Amidase_dom"/>
</dbReference>
<dbReference type="eggNOG" id="COG0154">
    <property type="taxonomic scope" value="Bacteria"/>
</dbReference>
<dbReference type="GO" id="GO:0003824">
    <property type="term" value="F:catalytic activity"/>
    <property type="evidence" value="ECO:0007669"/>
    <property type="project" value="InterPro"/>
</dbReference>
<accession>Q139X3</accession>
<dbReference type="HOGENOM" id="CLU_009600_0_3_5"/>
<evidence type="ECO:0000313" key="2">
    <source>
        <dbReference type="EMBL" id="ABE39116.1"/>
    </source>
</evidence>
<dbReference type="InterPro" id="IPR036928">
    <property type="entry name" value="AS_sf"/>
</dbReference>
<feature type="domain" description="Amidase" evidence="1">
    <location>
        <begin position="39"/>
        <end position="450"/>
    </location>
</feature>
<reference evidence="2 3" key="1">
    <citation type="submission" date="2006-03" db="EMBL/GenBank/DDBJ databases">
        <title>Complete sequence of Rhodopseudomonas palustris BisB5.</title>
        <authorList>
            <consortium name="US DOE Joint Genome Institute"/>
            <person name="Copeland A."/>
            <person name="Lucas S."/>
            <person name="Lapidus A."/>
            <person name="Barry K."/>
            <person name="Detter J.C."/>
            <person name="Glavina del Rio T."/>
            <person name="Hammon N."/>
            <person name="Israni S."/>
            <person name="Dalin E."/>
            <person name="Tice H."/>
            <person name="Pitluck S."/>
            <person name="Chain P."/>
            <person name="Malfatti S."/>
            <person name="Shin M."/>
            <person name="Vergez L."/>
            <person name="Schmutz J."/>
            <person name="Larimer F."/>
            <person name="Land M."/>
            <person name="Hauser L."/>
            <person name="Pelletier D.A."/>
            <person name="Kyrpides N."/>
            <person name="Lykidis A."/>
            <person name="Oda Y."/>
            <person name="Harwood C.S."/>
            <person name="Richardson P."/>
        </authorList>
    </citation>
    <scope>NUCLEOTIDE SEQUENCE [LARGE SCALE GENOMIC DNA]</scope>
    <source>
        <strain evidence="2 3">BisB5</strain>
    </source>
</reference>
<dbReference type="KEGG" id="rpd:RPD_1881"/>
<dbReference type="InterPro" id="IPR000120">
    <property type="entry name" value="Amidase"/>
</dbReference>
<evidence type="ECO:0000259" key="1">
    <source>
        <dbReference type="Pfam" id="PF01425"/>
    </source>
</evidence>
<organism evidence="2 3">
    <name type="scientific">Rhodopseudomonas palustris (strain BisB5)</name>
    <dbReference type="NCBI Taxonomy" id="316057"/>
    <lineage>
        <taxon>Bacteria</taxon>
        <taxon>Pseudomonadati</taxon>
        <taxon>Pseudomonadota</taxon>
        <taxon>Alphaproteobacteria</taxon>
        <taxon>Hyphomicrobiales</taxon>
        <taxon>Nitrobacteraceae</taxon>
        <taxon>Rhodopseudomonas</taxon>
    </lineage>
</organism>
<dbReference type="Gene3D" id="3.90.1300.10">
    <property type="entry name" value="Amidase signature (AS) domain"/>
    <property type="match status" value="1"/>
</dbReference>
<evidence type="ECO:0000313" key="3">
    <source>
        <dbReference type="Proteomes" id="UP000001818"/>
    </source>
</evidence>
<dbReference type="SUPFAM" id="SSF75304">
    <property type="entry name" value="Amidase signature (AS) enzymes"/>
    <property type="match status" value="1"/>
</dbReference>
<protein>
    <submittedName>
        <fullName evidence="2">Amidase</fullName>
    </submittedName>
</protein>
<name>Q139X3_RHOPS</name>
<dbReference type="Proteomes" id="UP000001818">
    <property type="component" value="Chromosome"/>
</dbReference>
<dbReference type="NCBIfam" id="NF005460">
    <property type="entry name" value="PRK07056.1"/>
    <property type="match status" value="1"/>
</dbReference>